<reference evidence="1 2" key="1">
    <citation type="submission" date="2017-03" db="EMBL/GenBank/DDBJ databases">
        <authorList>
            <person name="Afonso C.L."/>
            <person name="Miller P.J."/>
            <person name="Scott M.A."/>
            <person name="Spackman E."/>
            <person name="Goraichik I."/>
            <person name="Dimitrov K.M."/>
            <person name="Suarez D.L."/>
            <person name="Swayne D.E."/>
        </authorList>
    </citation>
    <scope>NUCLEOTIDE SEQUENCE [LARGE SCALE GENOMIC DNA]</scope>
    <source>
        <strain evidence="1 2">CECT 7450</strain>
    </source>
</reference>
<organism evidence="1 2">
    <name type="scientific">Roseovarius albus</name>
    <dbReference type="NCBI Taxonomy" id="1247867"/>
    <lineage>
        <taxon>Bacteria</taxon>
        <taxon>Pseudomonadati</taxon>
        <taxon>Pseudomonadota</taxon>
        <taxon>Alphaproteobacteria</taxon>
        <taxon>Rhodobacterales</taxon>
        <taxon>Roseobacteraceae</taxon>
        <taxon>Roseovarius</taxon>
    </lineage>
</organism>
<keyword evidence="2" id="KW-1185">Reference proteome</keyword>
<dbReference type="InterPro" id="IPR007420">
    <property type="entry name" value="DUF465"/>
</dbReference>
<proteinExistence type="predicted"/>
<dbReference type="EMBL" id="FWFX01000002">
    <property type="protein sequence ID" value="SLN21538.1"/>
    <property type="molecule type" value="Genomic_DNA"/>
</dbReference>
<dbReference type="Proteomes" id="UP000193061">
    <property type="component" value="Unassembled WGS sequence"/>
</dbReference>
<protein>
    <submittedName>
        <fullName evidence="1">Uncharacterized protein</fullName>
    </submittedName>
</protein>
<name>A0A1X6YHH1_9RHOB</name>
<gene>
    <name evidence="1" type="ORF">ROA7450_00769</name>
</gene>
<dbReference type="Pfam" id="PF04325">
    <property type="entry name" value="DUF465"/>
    <property type="match status" value="1"/>
</dbReference>
<sequence>MQTENPSFDRLCRLGADEEVSAVAVTKHLGINAISSRIEALHKRHQEADLQVQAEQVRLRPNTLILKGYKRRKLQLKDELVHCEGRLKTLLAGAAMA</sequence>
<evidence type="ECO:0000313" key="1">
    <source>
        <dbReference type="EMBL" id="SLN21538.1"/>
    </source>
</evidence>
<accession>A0A1X6YHH1</accession>
<evidence type="ECO:0000313" key="2">
    <source>
        <dbReference type="Proteomes" id="UP000193061"/>
    </source>
</evidence>
<dbReference type="AlphaFoldDB" id="A0A1X6YHH1"/>